<sequence length="721" mass="82508">MIKQWEAKWLTDPAFIDFEPLHLLHKEMSDFPAFHHPVGLRNHHMLVRKTFECGMTPNEAYLDITADDYYKLYINGVFVAQGPSQGYSFHYYYNQIDVKRYLRVGRNVIAVHVYYVGHVNRAMNSGDLRQGMIAELRVDGRVAHVTDETWKFVRTFEYGDGLAETIGNETQVLEHIDSRLRFPGWKESDYDDSGWKPAALKQIHGYTLVEQPTPTLEVRNVEPSDVRKLGQGHYLIDFGTEITGQFTMRAYGASGDCIEIRCGEELSDDGEHVRYEMRCNCRYREIWTLSGRVEEPDFYDYKAFRFVEVIGPERAIDAASFAAIVRHYPMDPDACRFETSDDRLHGIWSICRNGVLYCAQEAFLDCPSREKGAYLGDATVMGHSHLYLSGDSRLVRKTIRDYALSSAICPGLMAVAPGSFMQEIADFSCQWPLQLLTYYRFSGDEAFLREMYPYAEVVIDYFRQYSRSDGLLERVDEKWNLVDWPDEMRDGYHFPLAKPVGEGCHNVMNAYYYGCLKAVQDIRDILRIPYRDELPELKRAFIDAFWNAGTGLFVDAVGSAHSALHSNVFPLYFGIVPKDSVPGIVRFIRKKRLSCGVYFSYFLLKALAEAGEHELAYDLITCDDERSWSNMLREGATACFEAWGKDQKWNTSLCHGWASAPIAVLIEDIIGLKPAEPGWRKVSFTPHLPASMPSFQLEMTVPTGKISVRYKDGIVWTSLTA</sequence>
<evidence type="ECO:0000259" key="5">
    <source>
        <dbReference type="Pfam" id="PF08531"/>
    </source>
</evidence>
<dbReference type="InterPro" id="IPR035396">
    <property type="entry name" value="Bac_rhamnosid6H"/>
</dbReference>
<keyword evidence="9" id="KW-1185">Reference proteome</keyword>
<evidence type="ECO:0000256" key="3">
    <source>
        <dbReference type="ARBA" id="ARBA00022801"/>
    </source>
</evidence>
<comment type="caution">
    <text evidence="8">The sequence shown here is derived from an EMBL/GenBank/DDBJ whole genome shotgun (WGS) entry which is preliminary data.</text>
</comment>
<dbReference type="Gene3D" id="1.50.10.10">
    <property type="match status" value="1"/>
</dbReference>
<dbReference type="Pfam" id="PF17390">
    <property type="entry name" value="Bac_rhamnosid_C"/>
    <property type="match status" value="1"/>
</dbReference>
<evidence type="ECO:0000256" key="2">
    <source>
        <dbReference type="ARBA" id="ARBA00012652"/>
    </source>
</evidence>
<dbReference type="Gene3D" id="2.60.420.10">
    <property type="entry name" value="Maltose phosphorylase, domain 3"/>
    <property type="match status" value="1"/>
</dbReference>
<dbReference type="AlphaFoldDB" id="A0A926KLY0"/>
<evidence type="ECO:0000256" key="1">
    <source>
        <dbReference type="ARBA" id="ARBA00001445"/>
    </source>
</evidence>
<organism evidence="8 9">
    <name type="scientific">Paenibacillus sedimenti</name>
    <dbReference type="NCBI Taxonomy" id="2770274"/>
    <lineage>
        <taxon>Bacteria</taxon>
        <taxon>Bacillati</taxon>
        <taxon>Bacillota</taxon>
        <taxon>Bacilli</taxon>
        <taxon>Bacillales</taxon>
        <taxon>Paenibacillaceae</taxon>
        <taxon>Paenibacillus</taxon>
    </lineage>
</organism>
<dbReference type="Gene3D" id="2.60.120.260">
    <property type="entry name" value="Galactose-binding domain-like"/>
    <property type="match status" value="2"/>
</dbReference>
<comment type="catalytic activity">
    <reaction evidence="1">
        <text>Hydrolysis of terminal non-reducing alpha-L-rhamnose residues in alpha-L-rhamnosides.</text>
        <dbReference type="EC" id="3.2.1.40"/>
    </reaction>
</comment>
<evidence type="ECO:0000313" key="9">
    <source>
        <dbReference type="Proteomes" id="UP000650466"/>
    </source>
</evidence>
<dbReference type="Pfam" id="PF05592">
    <property type="entry name" value="Bac_rhamnosid"/>
    <property type="match status" value="1"/>
</dbReference>
<evidence type="ECO:0000313" key="8">
    <source>
        <dbReference type="EMBL" id="MBD0378554.1"/>
    </source>
</evidence>
<evidence type="ECO:0000259" key="7">
    <source>
        <dbReference type="Pfam" id="PF17390"/>
    </source>
</evidence>
<dbReference type="SUPFAM" id="SSF48208">
    <property type="entry name" value="Six-hairpin glycosidases"/>
    <property type="match status" value="1"/>
</dbReference>
<gene>
    <name evidence="8" type="ORF">ICC18_00265</name>
</gene>
<dbReference type="InterPro" id="IPR008928">
    <property type="entry name" value="6-hairpin_glycosidase_sf"/>
</dbReference>
<dbReference type="SUPFAM" id="SSF49785">
    <property type="entry name" value="Galactose-binding domain-like"/>
    <property type="match status" value="1"/>
</dbReference>
<accession>A0A926KLY0</accession>
<dbReference type="EC" id="3.2.1.40" evidence="2"/>
<evidence type="ECO:0000259" key="6">
    <source>
        <dbReference type="Pfam" id="PF17389"/>
    </source>
</evidence>
<dbReference type="InterPro" id="IPR013737">
    <property type="entry name" value="Bac_rhamnosid_N"/>
</dbReference>
<dbReference type="GO" id="GO:0030596">
    <property type="term" value="F:alpha-L-rhamnosidase activity"/>
    <property type="evidence" value="ECO:0007669"/>
    <property type="project" value="UniProtKB-EC"/>
</dbReference>
<evidence type="ECO:0000259" key="4">
    <source>
        <dbReference type="Pfam" id="PF05592"/>
    </source>
</evidence>
<dbReference type="InterPro" id="IPR008979">
    <property type="entry name" value="Galactose-bd-like_sf"/>
</dbReference>
<keyword evidence="3 8" id="KW-0378">Hydrolase</keyword>
<protein>
    <recommendedName>
        <fullName evidence="2">alpha-L-rhamnosidase</fullName>
        <ecNumber evidence="2">3.2.1.40</ecNumber>
    </recommendedName>
</protein>
<dbReference type="InterPro" id="IPR012341">
    <property type="entry name" value="6hp_glycosidase-like_sf"/>
</dbReference>
<feature type="domain" description="Alpha-L-rhamnosidase C-terminal" evidence="7">
    <location>
        <begin position="671"/>
        <end position="711"/>
    </location>
</feature>
<proteinExistence type="predicted"/>
<dbReference type="GO" id="GO:0005975">
    <property type="term" value="P:carbohydrate metabolic process"/>
    <property type="evidence" value="ECO:0007669"/>
    <property type="project" value="InterPro"/>
</dbReference>
<dbReference type="RefSeq" id="WP_188172390.1">
    <property type="nucleotide sequence ID" value="NZ_JACVVD010000001.1"/>
</dbReference>
<feature type="domain" description="Bacterial alpha-L-rhamnosidase N-terminal" evidence="5">
    <location>
        <begin position="58"/>
        <end position="218"/>
    </location>
</feature>
<dbReference type="Pfam" id="PF17389">
    <property type="entry name" value="Bac_rhamnosid6H"/>
    <property type="match status" value="1"/>
</dbReference>
<dbReference type="PANTHER" id="PTHR33307:SF6">
    <property type="entry name" value="ALPHA-RHAMNOSIDASE (EUROFUNG)-RELATED"/>
    <property type="match status" value="1"/>
</dbReference>
<dbReference type="Pfam" id="PF08531">
    <property type="entry name" value="Bac_rhamnosid_N"/>
    <property type="match status" value="1"/>
</dbReference>
<feature type="domain" description="Alpha-L-rhamnosidase six-hairpin glycosidase" evidence="6">
    <location>
        <begin position="334"/>
        <end position="666"/>
    </location>
</feature>
<reference evidence="8" key="1">
    <citation type="submission" date="2020-09" db="EMBL/GenBank/DDBJ databases">
        <title>Draft Genome Sequence of Paenibacillus sp. WST5.</title>
        <authorList>
            <person name="Bao Z."/>
        </authorList>
    </citation>
    <scope>NUCLEOTIDE SEQUENCE</scope>
    <source>
        <strain evidence="8">WST5</strain>
    </source>
</reference>
<feature type="domain" description="Alpha-L-rhamnosidase concanavalin-like" evidence="4">
    <location>
        <begin position="228"/>
        <end position="325"/>
    </location>
</feature>
<name>A0A926KLY0_9BACL</name>
<dbReference type="InterPro" id="IPR008902">
    <property type="entry name" value="Rhamnosid_concanavalin"/>
</dbReference>
<dbReference type="EMBL" id="JACVVD010000001">
    <property type="protein sequence ID" value="MBD0378554.1"/>
    <property type="molecule type" value="Genomic_DNA"/>
</dbReference>
<dbReference type="Proteomes" id="UP000650466">
    <property type="component" value="Unassembled WGS sequence"/>
</dbReference>
<dbReference type="InterPro" id="IPR035398">
    <property type="entry name" value="Bac_rhamnosid_C"/>
</dbReference>
<dbReference type="PANTHER" id="PTHR33307">
    <property type="entry name" value="ALPHA-RHAMNOSIDASE (EUROFUNG)"/>
    <property type="match status" value="1"/>
</dbReference>
<dbReference type="InterPro" id="IPR016007">
    <property type="entry name" value="Alpha_rhamnosid"/>
</dbReference>